<dbReference type="InterPro" id="IPR036938">
    <property type="entry name" value="PAP2/HPO_sf"/>
</dbReference>
<gene>
    <name evidence="2" type="ORF">HUT08_05250</name>
</gene>
<evidence type="ECO:0000313" key="3">
    <source>
        <dbReference type="Proteomes" id="UP000509303"/>
    </source>
</evidence>
<proteinExistence type="predicted"/>
<dbReference type="Pfam" id="PF01569">
    <property type="entry name" value="PAP2"/>
    <property type="match status" value="1"/>
</dbReference>
<dbReference type="EMBL" id="CP054929">
    <property type="protein sequence ID" value="QKW49045.1"/>
    <property type="molecule type" value="Genomic_DNA"/>
</dbReference>
<dbReference type="CDD" id="cd03398">
    <property type="entry name" value="PAP2_haloperoxidase"/>
    <property type="match status" value="1"/>
</dbReference>
<organism evidence="2 3">
    <name type="scientific">Streptomyces buecherae</name>
    <dbReference type="NCBI Taxonomy" id="2763006"/>
    <lineage>
        <taxon>Bacteria</taxon>
        <taxon>Bacillati</taxon>
        <taxon>Actinomycetota</taxon>
        <taxon>Actinomycetes</taxon>
        <taxon>Kitasatosporales</taxon>
        <taxon>Streptomycetaceae</taxon>
        <taxon>Streptomyces</taxon>
    </lineage>
</organism>
<feature type="domain" description="Phosphatidic acid phosphatase type 2/haloperoxidase" evidence="1">
    <location>
        <begin position="351"/>
        <end position="440"/>
    </location>
</feature>
<dbReference type="InterPro" id="IPR006311">
    <property type="entry name" value="TAT_signal"/>
</dbReference>
<dbReference type="InterPro" id="IPR000326">
    <property type="entry name" value="PAP2/HPO"/>
</dbReference>
<keyword evidence="2" id="KW-0575">Peroxidase</keyword>
<dbReference type="GO" id="GO:0004601">
    <property type="term" value="F:peroxidase activity"/>
    <property type="evidence" value="ECO:0007669"/>
    <property type="project" value="UniProtKB-KW"/>
</dbReference>
<dbReference type="PANTHER" id="PTHR34599:SF1">
    <property type="entry name" value="PHOSPHATIDIC ACID PHOSPHATASE TYPE 2_HALOPEROXIDASE DOMAIN-CONTAINING PROTEIN"/>
    <property type="match status" value="1"/>
</dbReference>
<dbReference type="AlphaFoldDB" id="A0A7H8N3M0"/>
<protein>
    <submittedName>
        <fullName evidence="2">Vanadium-dependent haloperoxidase</fullName>
    </submittedName>
</protein>
<dbReference type="Gene3D" id="1.10.606.20">
    <property type="match status" value="1"/>
</dbReference>
<evidence type="ECO:0000259" key="1">
    <source>
        <dbReference type="Pfam" id="PF01569"/>
    </source>
</evidence>
<keyword evidence="3" id="KW-1185">Reference proteome</keyword>
<dbReference type="InterPro" id="IPR052559">
    <property type="entry name" value="V-haloperoxidase"/>
</dbReference>
<sequence>MSRSPDGRPGGARPRRRAVLLGLTAGAATALTTGLPLARAADAPYEPVLYWSKILEGAVKATGGAPGPAARAAAIMHLAMYDAANSLVPIGRPYLAKQPVLGTASLNAAIATAAYTALRALYPSGSFDGNYGFALSQDTSSQTEKDKGAAVGRGAAQALVQARANDGEAATVTYTPDGVPGSWRTTGPGPAVTPHWGRVTPFGESTPGQFRPGPPGGFTTYQDLLRSSQYAEQLHEVRVFGGHSSTPLTTVVRTPEQSDIGRFWANDLDGTYKPTSQLYQHARIIARKQALTPTQNVRLFAVLSIALADAAVAAWDAKYDTPIDLWRPVSAINLADSDGNPATTPDPAWRPLSSDLDGSSYTPAFPAYVSGHATFAGAWGGVLRTYFATDAVAFSATTDGGTTTRRFNTLSAATNENAISRIYLGVHYRWDAEQGLATGENVARNVTDTYL</sequence>
<dbReference type="PROSITE" id="PS51318">
    <property type="entry name" value="TAT"/>
    <property type="match status" value="1"/>
</dbReference>
<name>A0A7H8N3M0_9ACTN</name>
<reference evidence="2 3" key="1">
    <citation type="submission" date="2020-06" db="EMBL/GenBank/DDBJ databases">
        <title>Genome mining for natural products.</title>
        <authorList>
            <person name="Zhang B."/>
            <person name="Shi J."/>
            <person name="Ge H."/>
        </authorList>
    </citation>
    <scope>NUCLEOTIDE SEQUENCE [LARGE SCALE GENOMIC DNA]</scope>
    <source>
        <strain evidence="2 3">NA00687</strain>
    </source>
</reference>
<keyword evidence="2" id="KW-0560">Oxidoreductase</keyword>
<dbReference type="SUPFAM" id="SSF48317">
    <property type="entry name" value="Acid phosphatase/Vanadium-dependent haloperoxidase"/>
    <property type="match status" value="1"/>
</dbReference>
<dbReference type="PANTHER" id="PTHR34599">
    <property type="entry name" value="PEROXIDASE-RELATED"/>
    <property type="match status" value="1"/>
</dbReference>
<dbReference type="RefSeq" id="WP_176160777.1">
    <property type="nucleotide sequence ID" value="NZ_CP054929.1"/>
</dbReference>
<accession>A0A7H8N3M0</accession>
<evidence type="ECO:0000313" key="2">
    <source>
        <dbReference type="EMBL" id="QKW49045.1"/>
    </source>
</evidence>
<dbReference type="Proteomes" id="UP000509303">
    <property type="component" value="Chromosome"/>
</dbReference>